<organism evidence="2 3">
    <name type="scientific">Rhodotorula graminis (strain WP1)</name>
    <dbReference type="NCBI Taxonomy" id="578459"/>
    <lineage>
        <taxon>Eukaryota</taxon>
        <taxon>Fungi</taxon>
        <taxon>Dikarya</taxon>
        <taxon>Basidiomycota</taxon>
        <taxon>Pucciniomycotina</taxon>
        <taxon>Microbotryomycetes</taxon>
        <taxon>Sporidiobolales</taxon>
        <taxon>Sporidiobolaceae</taxon>
        <taxon>Rhodotorula</taxon>
    </lineage>
</organism>
<feature type="region of interest" description="Disordered" evidence="1">
    <location>
        <begin position="14"/>
        <end position="351"/>
    </location>
</feature>
<feature type="compositionally biased region" description="Polar residues" evidence="1">
    <location>
        <begin position="89"/>
        <end position="100"/>
    </location>
</feature>
<feature type="compositionally biased region" description="Low complexity" evidence="1">
    <location>
        <begin position="441"/>
        <end position="453"/>
    </location>
</feature>
<feature type="region of interest" description="Disordered" evidence="1">
    <location>
        <begin position="395"/>
        <end position="495"/>
    </location>
</feature>
<gene>
    <name evidence="2" type="ORF">RHOBADRAFT_51533</name>
</gene>
<evidence type="ECO:0000313" key="3">
    <source>
        <dbReference type="Proteomes" id="UP000053890"/>
    </source>
</evidence>
<proteinExistence type="predicted"/>
<dbReference type="STRING" id="578459.A0A194SB82"/>
<dbReference type="EMBL" id="KQ474074">
    <property type="protein sequence ID" value="KPV77715.1"/>
    <property type="molecule type" value="Genomic_DNA"/>
</dbReference>
<dbReference type="GeneID" id="28976342"/>
<feature type="compositionally biased region" description="Basic residues" evidence="1">
    <location>
        <begin position="69"/>
        <end position="78"/>
    </location>
</feature>
<feature type="compositionally biased region" description="Polar residues" evidence="1">
    <location>
        <begin position="109"/>
        <end position="120"/>
    </location>
</feature>
<keyword evidence="3" id="KW-1185">Reference proteome</keyword>
<name>A0A194SB82_RHOGW</name>
<evidence type="ECO:0000256" key="1">
    <source>
        <dbReference type="SAM" id="MobiDB-lite"/>
    </source>
</evidence>
<dbReference type="OMA" id="ISAPLQH"/>
<feature type="compositionally biased region" description="Low complexity" evidence="1">
    <location>
        <begin position="303"/>
        <end position="314"/>
    </location>
</feature>
<dbReference type="AlphaFoldDB" id="A0A194SB82"/>
<accession>A0A194SB82</accession>
<protein>
    <recommendedName>
        <fullName evidence="4">Proteophosphoglycan ppg4</fullName>
    </recommendedName>
</protein>
<evidence type="ECO:0008006" key="4">
    <source>
        <dbReference type="Google" id="ProtNLM"/>
    </source>
</evidence>
<feature type="compositionally biased region" description="Low complexity" evidence="1">
    <location>
        <begin position="236"/>
        <end position="281"/>
    </location>
</feature>
<reference evidence="2 3" key="1">
    <citation type="journal article" date="2015" name="Front. Microbiol.">
        <title>Genome sequence of the plant growth promoting endophytic yeast Rhodotorula graminis WP1.</title>
        <authorList>
            <person name="Firrincieli A."/>
            <person name="Otillar R."/>
            <person name="Salamov A."/>
            <person name="Schmutz J."/>
            <person name="Khan Z."/>
            <person name="Redman R.S."/>
            <person name="Fleck N.D."/>
            <person name="Lindquist E."/>
            <person name="Grigoriev I.V."/>
            <person name="Doty S.L."/>
        </authorList>
    </citation>
    <scope>NUCLEOTIDE SEQUENCE [LARGE SCALE GENOMIC DNA]</scope>
    <source>
        <strain evidence="2 3">WP1</strain>
    </source>
</reference>
<feature type="compositionally biased region" description="Low complexity" evidence="1">
    <location>
        <begin position="541"/>
        <end position="590"/>
    </location>
</feature>
<feature type="compositionally biased region" description="Acidic residues" evidence="1">
    <location>
        <begin position="127"/>
        <end position="148"/>
    </location>
</feature>
<sequence>MPTRRERVRAFFRKHFVPVEPVAHAPSPGSSTRASPSQTRSNSRPATPRSHHPPSGVTVADRPITQPRERRRRRRRRTASPVGLPLYSQEPQEQEMTLSKSVDPAASQVDLSLSRATTGEGSFVGDSELDGEGEGDEGGLVDDDEEDEHSFFARPSIDVSGDGASGQRRPGSMLLSAPLVVGRPRSASEPLGAGAGRRGRSGSSASGAVRPGMSPYLSHTPGGSSPFASRSGLIDLPVRPSSPPSSYLLSSSVPGTSTPPSSRPSYFSHRSSRSSPINALAPPSPPPTLGRPRASTLQRLMGSSANSSSSSLVLPPGPGVAGAGAGRSPYGSLGSRASSSTMSIRDQGISSPLPNSFVHSSFVYPKGGPTPQQVAFLSSRESLGAYGYGPGVALPPPSSAAHRDAAGDVDQPPAFEPGVPTGLAAPVAASSGQGGVRGRARSGSAASATSMGSPLARVVTLPQDGGEADVDARERVDTAATAVPERERVTAPVEAAPPLPALELSAEDDVPRLPALELDFGSLALSIPSPSPSSPSPSPLPATATSSSSPPSIRATRPPDIVTCAPTPTTSAAPSPRLPAGAGSAGFAYAPPSPPPPPMFGARVAAQLEASASETRRAAWESRAGEVEVDDEDEVKAGRAL</sequence>
<feature type="region of interest" description="Disordered" evidence="1">
    <location>
        <begin position="523"/>
        <end position="641"/>
    </location>
</feature>
<evidence type="ECO:0000313" key="2">
    <source>
        <dbReference type="EMBL" id="KPV77715.1"/>
    </source>
</evidence>
<dbReference type="RefSeq" id="XP_018273764.1">
    <property type="nucleotide sequence ID" value="XM_018415894.1"/>
</dbReference>
<feature type="compositionally biased region" description="Polar residues" evidence="1">
    <location>
        <begin position="335"/>
        <end position="351"/>
    </location>
</feature>
<feature type="compositionally biased region" description="Polar residues" evidence="1">
    <location>
        <begin position="28"/>
        <end position="45"/>
    </location>
</feature>
<dbReference type="Proteomes" id="UP000053890">
    <property type="component" value="Unassembled WGS sequence"/>
</dbReference>
<feature type="compositionally biased region" description="Basic and acidic residues" evidence="1">
    <location>
        <begin position="614"/>
        <end position="626"/>
    </location>
</feature>
<feature type="compositionally biased region" description="Pro residues" evidence="1">
    <location>
        <begin position="529"/>
        <end position="540"/>
    </location>
</feature>
<dbReference type="OrthoDB" id="2804493at2759"/>